<evidence type="ECO:0000313" key="2">
    <source>
        <dbReference type="Proteomes" id="UP000789920"/>
    </source>
</evidence>
<evidence type="ECO:0000313" key="1">
    <source>
        <dbReference type="EMBL" id="CAG8852334.1"/>
    </source>
</evidence>
<dbReference type="Proteomes" id="UP000789920">
    <property type="component" value="Unassembled WGS sequence"/>
</dbReference>
<keyword evidence="2" id="KW-1185">Reference proteome</keyword>
<feature type="non-terminal residue" evidence="1">
    <location>
        <position position="74"/>
    </location>
</feature>
<protein>
    <submittedName>
        <fullName evidence="1">1935_t:CDS:1</fullName>
    </submittedName>
</protein>
<gene>
    <name evidence="1" type="ORF">RPERSI_LOCUS37029</name>
</gene>
<feature type="non-terminal residue" evidence="1">
    <location>
        <position position="1"/>
    </location>
</feature>
<proteinExistence type="predicted"/>
<dbReference type="EMBL" id="CAJVQC010181301">
    <property type="protein sequence ID" value="CAG8852334.1"/>
    <property type="molecule type" value="Genomic_DNA"/>
</dbReference>
<organism evidence="1 2">
    <name type="scientific">Racocetra persica</name>
    <dbReference type="NCBI Taxonomy" id="160502"/>
    <lineage>
        <taxon>Eukaryota</taxon>
        <taxon>Fungi</taxon>
        <taxon>Fungi incertae sedis</taxon>
        <taxon>Mucoromycota</taxon>
        <taxon>Glomeromycotina</taxon>
        <taxon>Glomeromycetes</taxon>
        <taxon>Diversisporales</taxon>
        <taxon>Gigasporaceae</taxon>
        <taxon>Racocetra</taxon>
    </lineage>
</organism>
<sequence>KIVTRGKTRKIKDRERKATKHKDHLFQKSESNKNKICMTNLRKNEEYVQTSNIMQKNYQKQKRVKSRITSYHLN</sequence>
<comment type="caution">
    <text evidence="1">The sequence shown here is derived from an EMBL/GenBank/DDBJ whole genome shotgun (WGS) entry which is preliminary data.</text>
</comment>
<accession>A0ACA9T0G1</accession>
<name>A0ACA9T0G1_9GLOM</name>
<reference evidence="1" key="1">
    <citation type="submission" date="2021-06" db="EMBL/GenBank/DDBJ databases">
        <authorList>
            <person name="Kallberg Y."/>
            <person name="Tangrot J."/>
            <person name="Rosling A."/>
        </authorList>
    </citation>
    <scope>NUCLEOTIDE SEQUENCE</scope>
    <source>
        <strain evidence="1">MA461A</strain>
    </source>
</reference>